<comment type="similarity">
    <text evidence="8">Belongs to the activator 1 small subunits family. CTF18 subfamily.</text>
</comment>
<keyword evidence="7" id="KW-0131">Cell cycle</keyword>
<dbReference type="FunFam" id="3.40.50.300:FF:001083">
    <property type="entry name" value="Chromosome transmission fidelity factor 18"/>
    <property type="match status" value="1"/>
</dbReference>
<dbReference type="FunFam" id="1.10.8.60:FF:000074">
    <property type="entry name" value="Chromosome transmission fidelity protein 18"/>
    <property type="match status" value="1"/>
</dbReference>
<evidence type="ECO:0000256" key="9">
    <source>
        <dbReference type="ARBA" id="ARBA00069525"/>
    </source>
</evidence>
<gene>
    <name evidence="12" type="primary">CHTF18</name>
</gene>
<dbReference type="CDD" id="cd00009">
    <property type="entry name" value="AAA"/>
    <property type="match status" value="1"/>
</dbReference>
<reference evidence="12" key="3">
    <citation type="submission" date="2025-09" db="UniProtKB">
        <authorList>
            <consortium name="Ensembl"/>
        </authorList>
    </citation>
    <scope>IDENTIFICATION</scope>
</reference>
<evidence type="ECO:0000256" key="2">
    <source>
        <dbReference type="ARBA" id="ARBA00022705"/>
    </source>
</evidence>
<dbReference type="GO" id="GO:0005737">
    <property type="term" value="C:cytoplasm"/>
    <property type="evidence" value="ECO:0007669"/>
    <property type="project" value="UniProtKB-ARBA"/>
</dbReference>
<evidence type="ECO:0000259" key="11">
    <source>
        <dbReference type="SMART" id="SM00382"/>
    </source>
</evidence>
<feature type="compositionally biased region" description="Polar residues" evidence="10">
    <location>
        <begin position="278"/>
        <end position="289"/>
    </location>
</feature>
<dbReference type="Ensembl" id="ENSOTST00005133070.1">
    <property type="protein sequence ID" value="ENSOTSP00005153461.1"/>
    <property type="gene ID" value="ENSOTSG00005049090.1"/>
</dbReference>
<dbReference type="GO" id="GO:0003677">
    <property type="term" value="F:DNA binding"/>
    <property type="evidence" value="ECO:0007669"/>
    <property type="project" value="UniProtKB-KW"/>
</dbReference>
<evidence type="ECO:0000256" key="5">
    <source>
        <dbReference type="ARBA" id="ARBA00023125"/>
    </source>
</evidence>
<dbReference type="CDD" id="cd18140">
    <property type="entry name" value="HLD_clamp_RFC"/>
    <property type="match status" value="1"/>
</dbReference>
<protein>
    <recommendedName>
        <fullName evidence="9">Chromosome transmission fidelity protein 18 homolog</fullName>
    </recommendedName>
</protein>
<dbReference type="AlphaFoldDB" id="A0AAZ3SK80"/>
<proteinExistence type="inferred from homology"/>
<keyword evidence="2" id="KW-0235">DNA replication</keyword>
<keyword evidence="13" id="KW-1185">Reference proteome</keyword>
<dbReference type="InterPro" id="IPR053016">
    <property type="entry name" value="CTF18-RFC_complex"/>
</dbReference>
<keyword evidence="3" id="KW-0547">Nucleotide-binding</keyword>
<dbReference type="GO" id="GO:0005524">
    <property type="term" value="F:ATP binding"/>
    <property type="evidence" value="ECO:0007669"/>
    <property type="project" value="UniProtKB-KW"/>
</dbReference>
<sequence length="878" mass="99683">MDEYDEMFGIEDEYEQQFADELEVLAEMDCEERVLWCLLSLMYLYPCVAPKAKRLRQDVAKKLFEGSQVDDITPPSSPEEFHRTPSSSVCVCVCRPQLIPVILDISGFAAIQESPRRVTAATSCHVLKRPPAEGGYVSVTDQTGNRVYLRQTDDLRGKAVDPSAFRSSHNALGLLAVPIEVLREQVAEKVSTPPQLTFQVDEEFGELDGRQREEGDREEEEEEPSRLWVDQFSPQHYTELLSDDFTNRCLLKWLKLWDQVVFGRERKTRPPPAERPDQNTGNFNQANQKFKTKSQITEELLEAELDQYKRPKYKVVLLSGPPGLGKTTLAHIIAKHAGYNVVEINASDDRSAELFQKRIDTATQMRSVLGANEKPNCLIIDEIDGAPAAAISILLATLNRKDSQGADSEAEPLKKKKKKESVLLRPIICICNDLYVPALRPLRQQAFLLAFPQTQPSRLAQRLAEISRGQGMKADMGTLMALCEKTDNDIRSCINTLQFLHGRGKRQLDVQSVQSMRIGQKDQNKGLFNLWQEIFQLPRIKRKRVGEELEEGLREGGGAERLQHILHLASSTGEHDKLTQGLYDNFLSMRVKDPGLGRVCQALDWLGFSDGLTQAMLQGQNFSLLRYQPFLPAAFHFLFAHTHVPRINYPHSQYEALTKTSASRNALAAMLSEVPACIRTRVSELSLSLDILSLLLDIICPKLRPVNPQLFSDREKQQLVDLIHTMISYNLSYRQDRTPDGQYVYVLEPRVEQVVCFPGLPPHRQLTYQTKQTISREMDQERMRRAESLMLLRNPHTVRHTHTHTHGQTRTHTHTVRHPEVDFFGRAVAPKEKPQVVSATGNYSVAMGTAVGNSDVWFRFNEGVSNAVRRNIYIRELL</sequence>
<feature type="region of interest" description="Disordered" evidence="10">
    <location>
        <begin position="267"/>
        <end position="289"/>
    </location>
</feature>
<dbReference type="Gene3D" id="1.10.8.60">
    <property type="match status" value="1"/>
</dbReference>
<comment type="subcellular location">
    <subcellularLocation>
        <location evidence="1">Nucleus</location>
    </subcellularLocation>
</comment>
<dbReference type="GO" id="GO:0005634">
    <property type="term" value="C:nucleus"/>
    <property type="evidence" value="ECO:0007669"/>
    <property type="project" value="UniProtKB-SubCell"/>
</dbReference>
<evidence type="ECO:0000256" key="7">
    <source>
        <dbReference type="ARBA" id="ARBA00023306"/>
    </source>
</evidence>
<evidence type="ECO:0000256" key="4">
    <source>
        <dbReference type="ARBA" id="ARBA00022840"/>
    </source>
</evidence>
<dbReference type="GO" id="GO:0006260">
    <property type="term" value="P:DNA replication"/>
    <property type="evidence" value="ECO:0007669"/>
    <property type="project" value="UniProtKB-KW"/>
</dbReference>
<dbReference type="Pfam" id="PF00004">
    <property type="entry name" value="AAA"/>
    <property type="match status" value="1"/>
</dbReference>
<feature type="domain" description="AAA+ ATPase" evidence="11">
    <location>
        <begin position="312"/>
        <end position="452"/>
    </location>
</feature>
<reference evidence="12" key="2">
    <citation type="submission" date="2025-08" db="UniProtKB">
        <authorList>
            <consortium name="Ensembl"/>
        </authorList>
    </citation>
    <scope>IDENTIFICATION</scope>
</reference>
<dbReference type="SMART" id="SM00382">
    <property type="entry name" value="AAA"/>
    <property type="match status" value="1"/>
</dbReference>
<keyword evidence="4" id="KW-0067">ATP-binding</keyword>
<dbReference type="SUPFAM" id="SSF52540">
    <property type="entry name" value="P-loop containing nucleoside triphosphate hydrolases"/>
    <property type="match status" value="1"/>
</dbReference>
<evidence type="ECO:0000256" key="10">
    <source>
        <dbReference type="SAM" id="MobiDB-lite"/>
    </source>
</evidence>
<evidence type="ECO:0000256" key="8">
    <source>
        <dbReference type="ARBA" id="ARBA00043975"/>
    </source>
</evidence>
<dbReference type="GeneTree" id="ENSGT00940000167465"/>
<dbReference type="Gene3D" id="3.40.50.300">
    <property type="entry name" value="P-loop containing nucleotide triphosphate hydrolases"/>
    <property type="match status" value="1"/>
</dbReference>
<organism evidence="12 13">
    <name type="scientific">Oncorhynchus tshawytscha</name>
    <name type="common">Chinook salmon</name>
    <name type="synonym">Salmo tshawytscha</name>
    <dbReference type="NCBI Taxonomy" id="74940"/>
    <lineage>
        <taxon>Eukaryota</taxon>
        <taxon>Metazoa</taxon>
        <taxon>Chordata</taxon>
        <taxon>Craniata</taxon>
        <taxon>Vertebrata</taxon>
        <taxon>Euteleostomi</taxon>
        <taxon>Actinopterygii</taxon>
        <taxon>Neopterygii</taxon>
        <taxon>Teleostei</taxon>
        <taxon>Protacanthopterygii</taxon>
        <taxon>Salmoniformes</taxon>
        <taxon>Salmonidae</taxon>
        <taxon>Salmoninae</taxon>
        <taxon>Oncorhynchus</taxon>
    </lineage>
</organism>
<keyword evidence="5" id="KW-0238">DNA-binding</keyword>
<dbReference type="PANTHER" id="PTHR46765">
    <property type="entry name" value="P-LOOP CONTAINING NUCLEOSIDE TRIPHOSPHATE HYDROLASES SUPERFAMILY PROTEIN"/>
    <property type="match status" value="1"/>
</dbReference>
<name>A0AAZ3SK80_ONCTS</name>
<dbReference type="Proteomes" id="UP000694402">
    <property type="component" value="Unassembled WGS sequence"/>
</dbReference>
<dbReference type="InterPro" id="IPR003959">
    <property type="entry name" value="ATPase_AAA_core"/>
</dbReference>
<dbReference type="PANTHER" id="PTHR46765:SF1">
    <property type="entry name" value="P-LOOP CONTAINING NUCLEOSIDE TRIPHOSPHATE HYDROLASES SUPERFAMILY PROTEIN"/>
    <property type="match status" value="1"/>
</dbReference>
<dbReference type="GO" id="GO:0016887">
    <property type="term" value="F:ATP hydrolysis activity"/>
    <property type="evidence" value="ECO:0007669"/>
    <property type="project" value="InterPro"/>
</dbReference>
<accession>A0AAZ3SK80</accession>
<dbReference type="InterPro" id="IPR003593">
    <property type="entry name" value="AAA+_ATPase"/>
</dbReference>
<feature type="region of interest" description="Disordered" evidence="10">
    <location>
        <begin position="202"/>
        <end position="226"/>
    </location>
</feature>
<evidence type="ECO:0000313" key="13">
    <source>
        <dbReference type="Proteomes" id="UP000694402"/>
    </source>
</evidence>
<evidence type="ECO:0000256" key="6">
    <source>
        <dbReference type="ARBA" id="ARBA00023242"/>
    </source>
</evidence>
<evidence type="ECO:0000313" key="12">
    <source>
        <dbReference type="Ensembl" id="ENSOTSP00005153461.1"/>
    </source>
</evidence>
<dbReference type="InterPro" id="IPR027417">
    <property type="entry name" value="P-loop_NTPase"/>
</dbReference>
<reference evidence="13" key="1">
    <citation type="journal article" date="2018" name="PLoS ONE">
        <title>Chinook salmon (Oncorhynchus tshawytscha) genome and transcriptome.</title>
        <authorList>
            <person name="Christensen K.A."/>
            <person name="Leong J.S."/>
            <person name="Sakhrani D."/>
            <person name="Biagi C.A."/>
            <person name="Minkley D.R."/>
            <person name="Withler R.E."/>
            <person name="Rondeau E.B."/>
            <person name="Koop B.F."/>
            <person name="Devlin R.H."/>
        </authorList>
    </citation>
    <scope>NUCLEOTIDE SEQUENCE [LARGE SCALE GENOMIC DNA]</scope>
</reference>
<evidence type="ECO:0000256" key="1">
    <source>
        <dbReference type="ARBA" id="ARBA00004123"/>
    </source>
</evidence>
<evidence type="ECO:0000256" key="3">
    <source>
        <dbReference type="ARBA" id="ARBA00022741"/>
    </source>
</evidence>
<dbReference type="InterPro" id="IPR047854">
    <property type="entry name" value="RFC_lid"/>
</dbReference>
<keyword evidence="6" id="KW-0539">Nucleus</keyword>